<feature type="non-terminal residue" evidence="1">
    <location>
        <position position="121"/>
    </location>
</feature>
<reference evidence="1" key="1">
    <citation type="journal article" date="2019" name="Sci. Rep.">
        <title>Draft genome of Tanacetum cinerariifolium, the natural source of mosquito coil.</title>
        <authorList>
            <person name="Yamashiro T."/>
            <person name="Shiraishi A."/>
            <person name="Satake H."/>
            <person name="Nakayama K."/>
        </authorList>
    </citation>
    <scope>NUCLEOTIDE SEQUENCE</scope>
</reference>
<dbReference type="AlphaFoldDB" id="A0A699RH64"/>
<gene>
    <name evidence="1" type="ORF">Tci_857770</name>
</gene>
<feature type="non-terminal residue" evidence="1">
    <location>
        <position position="1"/>
    </location>
</feature>
<sequence>WVTGGWTCAVLSGLVVCTGSFVVSVPCLTTLDGVGMVGPLYATPLQVVIPFRSSLGLVTVLPGSVPDPEDEAMRESGSTLDEMVGVEEFEFTLATTALARDCRTFDLLSMIFKQSEGILSK</sequence>
<dbReference type="EMBL" id="BKCJ011101908">
    <property type="protein sequence ID" value="GFC85800.1"/>
    <property type="molecule type" value="Genomic_DNA"/>
</dbReference>
<proteinExistence type="predicted"/>
<protein>
    <submittedName>
        <fullName evidence="1">Uncharacterized protein</fullName>
    </submittedName>
</protein>
<accession>A0A699RH64</accession>
<name>A0A699RH64_TANCI</name>
<organism evidence="1">
    <name type="scientific">Tanacetum cinerariifolium</name>
    <name type="common">Dalmatian daisy</name>
    <name type="synonym">Chrysanthemum cinerariifolium</name>
    <dbReference type="NCBI Taxonomy" id="118510"/>
    <lineage>
        <taxon>Eukaryota</taxon>
        <taxon>Viridiplantae</taxon>
        <taxon>Streptophyta</taxon>
        <taxon>Embryophyta</taxon>
        <taxon>Tracheophyta</taxon>
        <taxon>Spermatophyta</taxon>
        <taxon>Magnoliopsida</taxon>
        <taxon>eudicotyledons</taxon>
        <taxon>Gunneridae</taxon>
        <taxon>Pentapetalae</taxon>
        <taxon>asterids</taxon>
        <taxon>campanulids</taxon>
        <taxon>Asterales</taxon>
        <taxon>Asteraceae</taxon>
        <taxon>Asteroideae</taxon>
        <taxon>Anthemideae</taxon>
        <taxon>Anthemidinae</taxon>
        <taxon>Tanacetum</taxon>
    </lineage>
</organism>
<comment type="caution">
    <text evidence="1">The sequence shown here is derived from an EMBL/GenBank/DDBJ whole genome shotgun (WGS) entry which is preliminary data.</text>
</comment>
<evidence type="ECO:0000313" key="1">
    <source>
        <dbReference type="EMBL" id="GFC85800.1"/>
    </source>
</evidence>